<keyword evidence="3" id="KW-1185">Reference proteome</keyword>
<reference evidence="2 3" key="1">
    <citation type="submission" date="2021-06" db="EMBL/GenBank/DDBJ databases">
        <authorList>
            <person name="Kallberg Y."/>
            <person name="Tangrot J."/>
            <person name="Rosling A."/>
        </authorList>
    </citation>
    <scope>NUCLEOTIDE SEQUENCE [LARGE SCALE GENOMIC DNA]</scope>
    <source>
        <strain evidence="2 3">120-4 pot B 10/14</strain>
    </source>
</reference>
<organism evidence="2 3">
    <name type="scientific">Gigaspora margarita</name>
    <dbReference type="NCBI Taxonomy" id="4874"/>
    <lineage>
        <taxon>Eukaryota</taxon>
        <taxon>Fungi</taxon>
        <taxon>Fungi incertae sedis</taxon>
        <taxon>Mucoromycota</taxon>
        <taxon>Glomeromycotina</taxon>
        <taxon>Glomeromycetes</taxon>
        <taxon>Diversisporales</taxon>
        <taxon>Gigasporaceae</taxon>
        <taxon>Gigaspora</taxon>
    </lineage>
</organism>
<dbReference type="Proteomes" id="UP000789901">
    <property type="component" value="Unassembled WGS sequence"/>
</dbReference>
<dbReference type="InterPro" id="IPR016024">
    <property type="entry name" value="ARM-type_fold"/>
</dbReference>
<evidence type="ECO:0000313" key="3">
    <source>
        <dbReference type="Proteomes" id="UP000789901"/>
    </source>
</evidence>
<dbReference type="InterPro" id="IPR046804">
    <property type="entry name" value="DNA-PKcs_N"/>
</dbReference>
<dbReference type="SUPFAM" id="SSF48371">
    <property type="entry name" value="ARM repeat"/>
    <property type="match status" value="1"/>
</dbReference>
<dbReference type="EMBL" id="CAJVQB010030075">
    <property type="protein sequence ID" value="CAG8815028.1"/>
    <property type="molecule type" value="Genomic_DNA"/>
</dbReference>
<gene>
    <name evidence="2" type="ORF">GMARGA_LOCUS26185</name>
</gene>
<sequence length="215" mass="25293">MRKIINIYFCTLLTKFKNIKQIALNDIGVQEIDLASKFLFDPKTGIIKFLLDNDQKQRLHLLEFLFLYIQKVRSDIEPYSIKIRDACFTLQHHDEAFVRATSFKPMVAMLDSSIRIIDSKKNAHGRYTSTNKMQQSVKVMAEILTTMGIIAYRFPEHSEKDPGFDYISDHSNIFGHYYLQHYREVWACLWKCRDHKNNYVRRAASKSIGEFLKKA</sequence>
<protein>
    <submittedName>
        <fullName evidence="2">27951_t:CDS:1</fullName>
    </submittedName>
</protein>
<name>A0ABN7W432_GIGMA</name>
<proteinExistence type="predicted"/>
<feature type="non-terminal residue" evidence="2">
    <location>
        <position position="1"/>
    </location>
</feature>
<dbReference type="Pfam" id="PF20500">
    <property type="entry name" value="DNA-PKcs_N"/>
    <property type="match status" value="1"/>
</dbReference>
<evidence type="ECO:0000313" key="2">
    <source>
        <dbReference type="EMBL" id="CAG8815028.1"/>
    </source>
</evidence>
<evidence type="ECO:0000259" key="1">
    <source>
        <dbReference type="Pfam" id="PF20500"/>
    </source>
</evidence>
<accession>A0ABN7W432</accession>
<feature type="domain" description="DNA-PKcs N-terminal" evidence="1">
    <location>
        <begin position="34"/>
        <end position="156"/>
    </location>
</feature>
<comment type="caution">
    <text evidence="2">The sequence shown here is derived from an EMBL/GenBank/DDBJ whole genome shotgun (WGS) entry which is preliminary data.</text>
</comment>